<keyword evidence="1" id="KW-1133">Transmembrane helix</keyword>
<organism evidence="2 3">
    <name type="scientific">Massilia jejuensis</name>
    <dbReference type="NCBI Taxonomy" id="648894"/>
    <lineage>
        <taxon>Bacteria</taxon>
        <taxon>Pseudomonadati</taxon>
        <taxon>Pseudomonadota</taxon>
        <taxon>Betaproteobacteria</taxon>
        <taxon>Burkholderiales</taxon>
        <taxon>Oxalobacteraceae</taxon>
        <taxon>Telluria group</taxon>
        <taxon>Massilia</taxon>
    </lineage>
</organism>
<proteinExistence type="predicted"/>
<feature type="transmembrane region" description="Helical" evidence="1">
    <location>
        <begin position="21"/>
        <end position="43"/>
    </location>
</feature>
<reference evidence="3" key="1">
    <citation type="journal article" date="2019" name="Int. J. Syst. Evol. Microbiol.">
        <title>The Global Catalogue of Microorganisms (GCM) 10K type strain sequencing project: providing services to taxonomists for standard genome sequencing and annotation.</title>
        <authorList>
            <consortium name="The Broad Institute Genomics Platform"/>
            <consortium name="The Broad Institute Genome Sequencing Center for Infectious Disease"/>
            <person name="Wu L."/>
            <person name="Ma J."/>
        </authorList>
    </citation>
    <scope>NUCLEOTIDE SEQUENCE [LARGE SCALE GENOMIC DNA]</scope>
    <source>
        <strain evidence="3">CCUG 38813</strain>
    </source>
</reference>
<protein>
    <recommendedName>
        <fullName evidence="4">DoxX-like protein</fullName>
    </recommendedName>
</protein>
<feature type="transmembrane region" description="Helical" evidence="1">
    <location>
        <begin position="55"/>
        <end position="78"/>
    </location>
</feature>
<gene>
    <name evidence="2" type="ORF">ACFPOU_13955</name>
</gene>
<comment type="caution">
    <text evidence="2">The sequence shown here is derived from an EMBL/GenBank/DDBJ whole genome shotgun (WGS) entry which is preliminary data.</text>
</comment>
<keyword evidence="3" id="KW-1185">Reference proteome</keyword>
<evidence type="ECO:0000313" key="2">
    <source>
        <dbReference type="EMBL" id="MFC5512226.1"/>
    </source>
</evidence>
<dbReference type="PANTHER" id="PTHR36974">
    <property type="entry name" value="MEMBRANE PROTEIN-RELATED"/>
    <property type="match status" value="1"/>
</dbReference>
<name>A0ABW0PHU0_9BURK</name>
<accession>A0ABW0PHU0</accession>
<sequence>MLDKFTSPPRRHWMSGRASRRQVAGLAFIFLWFFIGGIAHFAATELEARIVPPWFPWPVAAVLVSGVFELLGAFGVLWAATRRQAGLGLFLLTLAVTPAHVYMLQRPELFPVPLWALWLRLPIQAALLWLILWSTWRPRGAGREAA</sequence>
<evidence type="ECO:0008006" key="4">
    <source>
        <dbReference type="Google" id="ProtNLM"/>
    </source>
</evidence>
<evidence type="ECO:0000256" key="1">
    <source>
        <dbReference type="SAM" id="Phobius"/>
    </source>
</evidence>
<dbReference type="PANTHER" id="PTHR36974:SF1">
    <property type="entry name" value="DOXX FAMILY MEMBRANE PROTEIN"/>
    <property type="match status" value="1"/>
</dbReference>
<feature type="transmembrane region" description="Helical" evidence="1">
    <location>
        <begin position="85"/>
        <end position="103"/>
    </location>
</feature>
<dbReference type="EMBL" id="JBHSMS010000040">
    <property type="protein sequence ID" value="MFC5512226.1"/>
    <property type="molecule type" value="Genomic_DNA"/>
</dbReference>
<dbReference type="RefSeq" id="WP_379722224.1">
    <property type="nucleotide sequence ID" value="NZ_JBHSMS010000040.1"/>
</dbReference>
<feature type="transmembrane region" description="Helical" evidence="1">
    <location>
        <begin position="115"/>
        <end position="133"/>
    </location>
</feature>
<keyword evidence="1" id="KW-0472">Membrane</keyword>
<dbReference type="Proteomes" id="UP001596031">
    <property type="component" value="Unassembled WGS sequence"/>
</dbReference>
<evidence type="ECO:0000313" key="3">
    <source>
        <dbReference type="Proteomes" id="UP001596031"/>
    </source>
</evidence>
<keyword evidence="1" id="KW-0812">Transmembrane</keyword>